<reference evidence="1" key="1">
    <citation type="submission" date="2023-08" db="EMBL/GenBank/DDBJ databases">
        <title>Reference Genome Resource for the Citrus Pathogen Phytophthora citrophthora.</title>
        <authorList>
            <person name="Moller H."/>
            <person name="Coetzee B."/>
            <person name="Rose L.J."/>
            <person name="Van Niekerk J.M."/>
        </authorList>
    </citation>
    <scope>NUCLEOTIDE SEQUENCE</scope>
    <source>
        <strain evidence="1">STE-U-9442</strain>
    </source>
</reference>
<comment type="caution">
    <text evidence="1">The sequence shown here is derived from an EMBL/GenBank/DDBJ whole genome shotgun (WGS) entry which is preliminary data.</text>
</comment>
<keyword evidence="2" id="KW-1185">Reference proteome</keyword>
<evidence type="ECO:0000313" key="2">
    <source>
        <dbReference type="Proteomes" id="UP001259832"/>
    </source>
</evidence>
<evidence type="ECO:0000313" key="1">
    <source>
        <dbReference type="EMBL" id="KAK1934614.1"/>
    </source>
</evidence>
<proteinExistence type="predicted"/>
<sequence length="83" mass="9818">MQEALMTAGFDGMDWHNSLHKSYSDYNSRLMVHQVTLHMYGKSYYISESKVFTLPRHPHPPHTTAERQRLSISLFQLVHRDMK</sequence>
<name>A0AAD9LGM4_9STRA</name>
<protein>
    <submittedName>
        <fullName evidence="1">Uncharacterized protein</fullName>
    </submittedName>
</protein>
<dbReference type="EMBL" id="JASMQC010000025">
    <property type="protein sequence ID" value="KAK1934614.1"/>
    <property type="molecule type" value="Genomic_DNA"/>
</dbReference>
<dbReference type="Proteomes" id="UP001259832">
    <property type="component" value="Unassembled WGS sequence"/>
</dbReference>
<accession>A0AAD9LGM4</accession>
<organism evidence="1 2">
    <name type="scientific">Phytophthora citrophthora</name>
    <dbReference type="NCBI Taxonomy" id="4793"/>
    <lineage>
        <taxon>Eukaryota</taxon>
        <taxon>Sar</taxon>
        <taxon>Stramenopiles</taxon>
        <taxon>Oomycota</taxon>
        <taxon>Peronosporomycetes</taxon>
        <taxon>Peronosporales</taxon>
        <taxon>Peronosporaceae</taxon>
        <taxon>Phytophthora</taxon>
    </lineage>
</organism>
<dbReference type="AlphaFoldDB" id="A0AAD9LGM4"/>
<gene>
    <name evidence="1" type="ORF">P3T76_011223</name>
</gene>